<feature type="domain" description="Immunoglobulin" evidence="1">
    <location>
        <begin position="128"/>
        <end position="211"/>
    </location>
</feature>
<dbReference type="InterPro" id="IPR013783">
    <property type="entry name" value="Ig-like_fold"/>
</dbReference>
<dbReference type="InterPro" id="IPR036179">
    <property type="entry name" value="Ig-like_dom_sf"/>
</dbReference>
<dbReference type="InterPro" id="IPR042495">
    <property type="entry name" value="PDGFRL"/>
</dbReference>
<reference evidence="2" key="2">
    <citation type="submission" date="2025-09" db="UniProtKB">
        <authorList>
            <consortium name="Ensembl"/>
        </authorList>
    </citation>
    <scope>IDENTIFICATION</scope>
</reference>
<feature type="domain" description="Immunoglobulin" evidence="1">
    <location>
        <begin position="47"/>
        <end position="119"/>
    </location>
</feature>
<dbReference type="SUPFAM" id="SSF48726">
    <property type="entry name" value="Immunoglobulin"/>
    <property type="match status" value="2"/>
</dbReference>
<dbReference type="PANTHER" id="PTHR15360:SF2">
    <property type="entry name" value="PLATELET-DERIVED GROWTH FACTOR RECEPTOR-LIKE PROTEIN"/>
    <property type="match status" value="1"/>
</dbReference>
<dbReference type="AlphaFoldDB" id="A0A8B9U4D4"/>
<evidence type="ECO:0000259" key="1">
    <source>
        <dbReference type="SMART" id="SM00409"/>
    </source>
</evidence>
<protein>
    <recommendedName>
        <fullName evidence="1">Immunoglobulin domain-containing protein</fullName>
    </recommendedName>
</protein>
<dbReference type="Gene3D" id="2.60.40.10">
    <property type="entry name" value="Immunoglobulins"/>
    <property type="match status" value="2"/>
</dbReference>
<evidence type="ECO:0000313" key="3">
    <source>
        <dbReference type="Proteomes" id="UP000694549"/>
    </source>
</evidence>
<name>A0A8B9U4D4_9AVES</name>
<dbReference type="SMART" id="SM00409">
    <property type="entry name" value="IG"/>
    <property type="match status" value="2"/>
</dbReference>
<reference evidence="2" key="1">
    <citation type="submission" date="2025-08" db="UniProtKB">
        <authorList>
            <consortium name="Ensembl"/>
        </authorList>
    </citation>
    <scope>IDENTIFICATION</scope>
</reference>
<evidence type="ECO:0000313" key="2">
    <source>
        <dbReference type="Ensembl" id="ENSAZOP00000003348.1"/>
    </source>
</evidence>
<sequence>MFTKTFLSGYANTATPCLTDVNSEAREAWKCFFLQVHHVSGSLPHEESSLVVNKGEELRLKCNKDGPVTWNFQNSDPSAKTKSSNEKEWYTKNATVRDIGRYVCKSKGSIVTSFYVFVKDPNVLFLVDSLIYGKEDSDILLVCPLTDPDVSNFTLRKCDGKPLPKNMTFIPNPQKGIIIKNVQRSFKGCYQCLAKHNGVEKISEHIFLNVRPDTPLSSANTLMRLCILPSGEIGQGGRWVWEGEAPCLAAQCNTGRLCVEGLEPAIALHVVNLLYKYSQEKQRERLSQCFLRGKYDSLLSV</sequence>
<accession>A0A8B9U4D4</accession>
<dbReference type="Ensembl" id="ENSAZOT00000003556.1">
    <property type="protein sequence ID" value="ENSAZOP00000003348.1"/>
    <property type="gene ID" value="ENSAZOG00000002179.1"/>
</dbReference>
<proteinExistence type="predicted"/>
<dbReference type="InterPro" id="IPR003599">
    <property type="entry name" value="Ig_sub"/>
</dbReference>
<dbReference type="FunFam" id="2.60.40.10:FF:001913">
    <property type="entry name" value="Mast/stem cell growth factor receptor Kit"/>
    <property type="match status" value="1"/>
</dbReference>
<keyword evidence="3" id="KW-1185">Reference proteome</keyword>
<organism evidence="2 3">
    <name type="scientific">Anas zonorhyncha</name>
    <name type="common">Eastern spot-billed duck</name>
    <dbReference type="NCBI Taxonomy" id="75864"/>
    <lineage>
        <taxon>Eukaryota</taxon>
        <taxon>Metazoa</taxon>
        <taxon>Chordata</taxon>
        <taxon>Craniata</taxon>
        <taxon>Vertebrata</taxon>
        <taxon>Euteleostomi</taxon>
        <taxon>Archelosauria</taxon>
        <taxon>Archosauria</taxon>
        <taxon>Dinosauria</taxon>
        <taxon>Saurischia</taxon>
        <taxon>Theropoda</taxon>
        <taxon>Coelurosauria</taxon>
        <taxon>Aves</taxon>
        <taxon>Neognathae</taxon>
        <taxon>Galloanserae</taxon>
        <taxon>Anseriformes</taxon>
        <taxon>Anatidae</taxon>
        <taxon>Anatinae</taxon>
        <taxon>Anas</taxon>
    </lineage>
</organism>
<dbReference type="PANTHER" id="PTHR15360">
    <property type="entry name" value="PLATELET-DERIVED GROWTH FACTOR RECEPTOR LIKE"/>
    <property type="match status" value="1"/>
</dbReference>
<dbReference type="Proteomes" id="UP000694549">
    <property type="component" value="Unplaced"/>
</dbReference>